<dbReference type="STRING" id="749551.HMPREF9555_01183"/>
<dbReference type="RefSeq" id="WP_009349843.1">
    <property type="nucleotide sequence ID" value="NZ_GL638136.1"/>
</dbReference>
<evidence type="ECO:0000313" key="3">
    <source>
        <dbReference type="Proteomes" id="UP000004633"/>
    </source>
</evidence>
<dbReference type="HOGENOM" id="CLU_114047_0_2_9"/>
<dbReference type="InterPro" id="IPR035069">
    <property type="entry name" value="TTHA1013/TTHA0281-like"/>
</dbReference>
<dbReference type="Pfam" id="PF15919">
    <property type="entry name" value="HicB_lk_antitox"/>
    <property type="match status" value="1"/>
</dbReference>
<dbReference type="InterPro" id="IPR051404">
    <property type="entry name" value="TA_system_antitoxin"/>
</dbReference>
<feature type="domain" description="HicB-like antitoxin of toxin-antitoxin system" evidence="1">
    <location>
        <begin position="11"/>
        <end position="119"/>
    </location>
</feature>
<name>E7N2G7_9FIRM</name>
<comment type="caution">
    <text evidence="2">The sequence shown here is derived from an EMBL/GenBank/DDBJ whole genome shotgun (WGS) entry which is preliminary data.</text>
</comment>
<reference evidence="2 3" key="1">
    <citation type="submission" date="2010-08" db="EMBL/GenBank/DDBJ databases">
        <authorList>
            <person name="Weinstock G."/>
            <person name="Sodergren E."/>
            <person name="Clifton S."/>
            <person name="Fulton L."/>
            <person name="Fulton B."/>
            <person name="Courtney L."/>
            <person name="Fronick C."/>
            <person name="Harrison M."/>
            <person name="Strong C."/>
            <person name="Farmer C."/>
            <person name="Delahaunty K."/>
            <person name="Markovic C."/>
            <person name="Hall O."/>
            <person name="Minx P."/>
            <person name="Tomlinson C."/>
            <person name="Mitreva M."/>
            <person name="Hou S."/>
            <person name="Chen J."/>
            <person name="Wollam A."/>
            <person name="Pepin K.H."/>
            <person name="Johnson M."/>
            <person name="Bhonagiri V."/>
            <person name="Zhang X."/>
            <person name="Suruliraj S."/>
            <person name="Warren W."/>
            <person name="Chinwalla A."/>
            <person name="Mardis E.R."/>
            <person name="Wilson R.K."/>
        </authorList>
    </citation>
    <scope>NUCLEOTIDE SEQUENCE [LARGE SCALE GENOMIC DNA]</scope>
    <source>
        <strain evidence="2 3">F0399</strain>
    </source>
</reference>
<accession>E7N2G7</accession>
<dbReference type="InterPro" id="IPR031807">
    <property type="entry name" value="HicB-like"/>
</dbReference>
<dbReference type="Gene3D" id="3.30.160.250">
    <property type="match status" value="1"/>
</dbReference>
<gene>
    <name evidence="2" type="ORF">HMPREF9555_01183</name>
</gene>
<sequence length="129" mass="14579">MKYTFMANIYHEDNAYIVAFPDIPSCFTSGDTLEEAIEMAEDVLNLMLWDMEESGTPIPSATLPERMDVNGYIAAIHADTAAYRKKYDKKPVQRAVSLPRWLDAMAKDRNIRLSAFLQTALMKELGVAQ</sequence>
<dbReference type="Proteomes" id="UP000004633">
    <property type="component" value="Unassembled WGS sequence"/>
</dbReference>
<dbReference type="PANTHER" id="PTHR34504">
    <property type="entry name" value="ANTITOXIN HICB"/>
    <property type="match status" value="1"/>
</dbReference>
<dbReference type="PANTHER" id="PTHR34504:SF2">
    <property type="entry name" value="UPF0150 PROTEIN SSL0259"/>
    <property type="match status" value="1"/>
</dbReference>
<dbReference type="SUPFAM" id="SSF143100">
    <property type="entry name" value="TTHA1013/TTHA0281-like"/>
    <property type="match status" value="1"/>
</dbReference>
<dbReference type="AlphaFoldDB" id="E7N2G7"/>
<evidence type="ECO:0000259" key="1">
    <source>
        <dbReference type="Pfam" id="PF15919"/>
    </source>
</evidence>
<protein>
    <submittedName>
        <fullName evidence="2">Toxin-antitoxin system, antitoxin component, HicB family</fullName>
    </submittedName>
</protein>
<organism evidence="2 3">
    <name type="scientific">Selenomonas artemidis F0399</name>
    <dbReference type="NCBI Taxonomy" id="749551"/>
    <lineage>
        <taxon>Bacteria</taxon>
        <taxon>Bacillati</taxon>
        <taxon>Bacillota</taxon>
        <taxon>Negativicutes</taxon>
        <taxon>Selenomonadales</taxon>
        <taxon>Selenomonadaceae</taxon>
        <taxon>Selenomonas</taxon>
    </lineage>
</organism>
<keyword evidence="3" id="KW-1185">Reference proteome</keyword>
<proteinExistence type="predicted"/>
<dbReference type="EMBL" id="AECV01000019">
    <property type="protein sequence ID" value="EFW29645.1"/>
    <property type="molecule type" value="Genomic_DNA"/>
</dbReference>
<evidence type="ECO:0000313" key="2">
    <source>
        <dbReference type="EMBL" id="EFW29645.1"/>
    </source>
</evidence>